<protein>
    <submittedName>
        <fullName evidence="1">Uncharacterized protein</fullName>
    </submittedName>
</protein>
<proteinExistence type="predicted"/>
<reference evidence="1" key="1">
    <citation type="submission" date="2019-11" db="EMBL/GenBank/DDBJ databases">
        <title>Nori genome reveals adaptations in red seaweeds to the harsh intertidal environment.</title>
        <authorList>
            <person name="Wang D."/>
            <person name="Mao Y."/>
        </authorList>
    </citation>
    <scope>NUCLEOTIDE SEQUENCE</scope>
    <source>
        <tissue evidence="1">Gametophyte</tissue>
    </source>
</reference>
<gene>
    <name evidence="1" type="ORF">I4F81_001908</name>
</gene>
<comment type="caution">
    <text evidence="1">The sequence shown here is derived from an EMBL/GenBank/DDBJ whole genome shotgun (WGS) entry which is preliminary data.</text>
</comment>
<evidence type="ECO:0000313" key="1">
    <source>
        <dbReference type="EMBL" id="KAK1859311.1"/>
    </source>
</evidence>
<dbReference type="EMBL" id="CM020618">
    <property type="protein sequence ID" value="KAK1859311.1"/>
    <property type="molecule type" value="Genomic_DNA"/>
</dbReference>
<sequence>MGAPAQRDIGEGEAAPAGGAVRAMLRSACRWCVAVAAVVGAAVPLLVAAVAAIPATASVPPPLTRLPLPQTPSRRAIADLAAPAPMVSTLPPVDRSSLYYNCTLTVKDAPGGHVSVALDANIRNLARTMFLSMGVTPSGDLQLVHVWTGPSGSGGAAGTPTFDLLYYFAMPEHTFPHVSHFSAYCGWAAANGSGDGGGHGGNGGGHGHGPVGHPSAAAGSPLTRALQTLPDMGAVTVGMRRSVQLEARIGPEGARIDHHKGDIVPGSPQRGRGSGGSGSGGRAGAPALAIGLAVAAAGGLALCGGVLYIVHRRRQGEAEGGDNGDDDDSDLDARGEAGGGERRRRGGGGRGGGASGGSDAGSWPDHGWTGPSFSLEYPADRKAMAPPKGSRSVL</sequence>
<organism evidence="1 2">
    <name type="scientific">Pyropia yezoensis</name>
    <name type="common">Susabi-nori</name>
    <name type="synonym">Porphyra yezoensis</name>
    <dbReference type="NCBI Taxonomy" id="2788"/>
    <lineage>
        <taxon>Eukaryota</taxon>
        <taxon>Rhodophyta</taxon>
        <taxon>Bangiophyceae</taxon>
        <taxon>Bangiales</taxon>
        <taxon>Bangiaceae</taxon>
        <taxon>Pyropia</taxon>
    </lineage>
</organism>
<name>A0ACC3BP80_PYRYE</name>
<accession>A0ACC3BP80</accession>
<keyword evidence="2" id="KW-1185">Reference proteome</keyword>
<dbReference type="Proteomes" id="UP000798662">
    <property type="component" value="Chromosome 1"/>
</dbReference>
<evidence type="ECO:0000313" key="2">
    <source>
        <dbReference type="Proteomes" id="UP000798662"/>
    </source>
</evidence>